<evidence type="ECO:0000259" key="1">
    <source>
        <dbReference type="Pfam" id="PF00586"/>
    </source>
</evidence>
<dbReference type="Proteomes" id="UP000199652">
    <property type="component" value="Unassembled WGS sequence"/>
</dbReference>
<sequence length="245" mass="25567">MTISKYRDLTLASIPGGTVVVAADSCGSTGEKSEDFLKCPPYHCGRVSARVVLFELLCIGAEVLILADGICSEMHPTGEAIIQGFSDELKLAGLSPDCLTGSTEENFPTSMTGVGTAAVGYLPGTFTPPHCQAGDILLCIGTPLVGMAFLTNTKAPLATYDHLKELWANPQVHELVPVGSKGIAYEARTIAGLHQLSLQLDKDCPLDLCQSGGPSSCVLAVAAPEAQSSLMAAFPAFRVGTLLSR</sequence>
<dbReference type="EMBL" id="FNOU01000001">
    <property type="protein sequence ID" value="SDX28213.1"/>
    <property type="molecule type" value="Genomic_DNA"/>
</dbReference>
<protein>
    <recommendedName>
        <fullName evidence="1">PurM-like N-terminal domain-containing protein</fullName>
    </recommendedName>
</protein>
<dbReference type="OrthoDB" id="9805740at2"/>
<dbReference type="Pfam" id="PF00586">
    <property type="entry name" value="AIRS"/>
    <property type="match status" value="1"/>
</dbReference>
<accession>A0A1H3AEZ5</accession>
<name>A0A1H3AEZ5_EUBBA</name>
<keyword evidence="3" id="KW-1185">Reference proteome</keyword>
<feature type="domain" description="PurM-like N-terminal" evidence="1">
    <location>
        <begin position="16"/>
        <end position="117"/>
    </location>
</feature>
<evidence type="ECO:0000313" key="3">
    <source>
        <dbReference type="Proteomes" id="UP000199652"/>
    </source>
</evidence>
<dbReference type="InterPro" id="IPR016188">
    <property type="entry name" value="PurM-like_N"/>
</dbReference>
<evidence type="ECO:0000313" key="2">
    <source>
        <dbReference type="EMBL" id="SDX28213.1"/>
    </source>
</evidence>
<dbReference type="RefSeq" id="WP_090242181.1">
    <property type="nucleotide sequence ID" value="NZ_FNOU01000001.1"/>
</dbReference>
<gene>
    <name evidence="2" type="ORF">SAMN04488579_10119</name>
</gene>
<dbReference type="AlphaFoldDB" id="A0A1H3AEZ5"/>
<dbReference type="STRING" id="1528.SAMN04488579_10119"/>
<reference evidence="3" key="1">
    <citation type="submission" date="2016-10" db="EMBL/GenBank/DDBJ databases">
        <authorList>
            <person name="Varghese N."/>
            <person name="Submissions S."/>
        </authorList>
    </citation>
    <scope>NUCLEOTIDE SEQUENCE [LARGE SCALE GENOMIC DNA]</scope>
    <source>
        <strain evidence="3">VPI 5359</strain>
    </source>
</reference>
<organism evidence="2 3">
    <name type="scientific">Eubacterium barkeri</name>
    <name type="common">Clostridium barkeri</name>
    <dbReference type="NCBI Taxonomy" id="1528"/>
    <lineage>
        <taxon>Bacteria</taxon>
        <taxon>Bacillati</taxon>
        <taxon>Bacillota</taxon>
        <taxon>Clostridia</taxon>
        <taxon>Eubacteriales</taxon>
        <taxon>Eubacteriaceae</taxon>
        <taxon>Eubacterium</taxon>
    </lineage>
</organism>
<proteinExistence type="predicted"/>